<dbReference type="EMBL" id="CP089984">
    <property type="protein sequence ID" value="WXB15144.1"/>
    <property type="molecule type" value="Genomic_DNA"/>
</dbReference>
<proteinExistence type="predicted"/>
<dbReference type="RefSeq" id="WP_394824769.1">
    <property type="nucleotide sequence ID" value="NZ_CP089984.1"/>
</dbReference>
<organism evidence="1 2">
    <name type="scientific">Pendulispora albinea</name>
    <dbReference type="NCBI Taxonomy" id="2741071"/>
    <lineage>
        <taxon>Bacteria</taxon>
        <taxon>Pseudomonadati</taxon>
        <taxon>Myxococcota</taxon>
        <taxon>Myxococcia</taxon>
        <taxon>Myxococcales</taxon>
        <taxon>Sorangiineae</taxon>
        <taxon>Pendulisporaceae</taxon>
        <taxon>Pendulispora</taxon>
    </lineage>
</organism>
<dbReference type="InterPro" id="IPR038765">
    <property type="entry name" value="Papain-like_cys_pep_sf"/>
</dbReference>
<dbReference type="Proteomes" id="UP001370348">
    <property type="component" value="Chromosome"/>
</dbReference>
<dbReference type="Gene3D" id="3.90.70.10">
    <property type="entry name" value="Cysteine proteinases"/>
    <property type="match status" value="1"/>
</dbReference>
<evidence type="ECO:0000313" key="1">
    <source>
        <dbReference type="EMBL" id="WXB15144.1"/>
    </source>
</evidence>
<gene>
    <name evidence="1" type="ORF">LZC94_45915</name>
</gene>
<reference evidence="1 2" key="1">
    <citation type="submission" date="2021-12" db="EMBL/GenBank/DDBJ databases">
        <title>Discovery of the Pendulisporaceae a myxobacterial family with distinct sporulation behavior and unique specialized metabolism.</title>
        <authorList>
            <person name="Garcia R."/>
            <person name="Popoff A."/>
            <person name="Bader C.D."/>
            <person name="Loehr J."/>
            <person name="Walesch S."/>
            <person name="Walt C."/>
            <person name="Boldt J."/>
            <person name="Bunk B."/>
            <person name="Haeckl F.J.F.P.J."/>
            <person name="Gunesch A.P."/>
            <person name="Birkelbach J."/>
            <person name="Nuebel U."/>
            <person name="Pietschmann T."/>
            <person name="Bach T."/>
            <person name="Mueller R."/>
        </authorList>
    </citation>
    <scope>NUCLEOTIDE SEQUENCE [LARGE SCALE GENOMIC DNA]</scope>
    <source>
        <strain evidence="1 2">MSr11954</strain>
    </source>
</reference>
<evidence type="ECO:0008006" key="3">
    <source>
        <dbReference type="Google" id="ProtNLM"/>
    </source>
</evidence>
<name>A0ABZ2LW36_9BACT</name>
<sequence>MKHRSRAVRAMAAGLCAYVLFGCDQTRGEQAGSSSGSIVDVPHTAVERQSIGNCWLYAEASWIESMHLSATGERFDTSQSYWTYWHWFDQIVDGSASQVRTGGNEAIADRIVARRGLVRAADFVSTDTNGEMSAQQKLALDTVNAELSRGRLATRSARANRTLVRRVLDEAWALTSPTRDWLDGAFGADAARPLGNGANLAGTPVVSPGAFLVRYTERVTDSNRGTVKDTALSSAMGEWSTVYYPSGSTDRRNFLIRVQRALHDRQPVILTWNVDFNALESGDGPRRGAFDMTTLRASGRPGSQGGHMVVLEDYQASTQSFGVLAAGVTLDPNDAGDRAKLDAALLPSTQIQFLRIKNSWGTARADRGTVPGFPGYHDLYMDYLNGPIAWCPDVDNPSAWNCRGSIVPLNYVVLPPGY</sequence>
<accession>A0ABZ2LW36</accession>
<protein>
    <recommendedName>
        <fullName evidence="3">Peptidase C1A papain C-terminal domain-containing protein</fullName>
    </recommendedName>
</protein>
<dbReference type="PROSITE" id="PS51257">
    <property type="entry name" value="PROKAR_LIPOPROTEIN"/>
    <property type="match status" value="1"/>
</dbReference>
<dbReference type="SUPFAM" id="SSF54001">
    <property type="entry name" value="Cysteine proteinases"/>
    <property type="match status" value="1"/>
</dbReference>
<evidence type="ECO:0000313" key="2">
    <source>
        <dbReference type="Proteomes" id="UP001370348"/>
    </source>
</evidence>
<keyword evidence="2" id="KW-1185">Reference proteome</keyword>